<dbReference type="GO" id="GO:0000166">
    <property type="term" value="F:nucleotide binding"/>
    <property type="evidence" value="ECO:0007669"/>
    <property type="project" value="InterPro"/>
</dbReference>
<comment type="caution">
    <text evidence="9">The sequence shown here is derived from an EMBL/GenBank/DDBJ whole genome shotgun (WGS) entry which is preliminary data.</text>
</comment>
<dbReference type="Pfam" id="PF21252">
    <property type="entry name" value="Glyco_hydro_109_C"/>
    <property type="match status" value="1"/>
</dbReference>
<dbReference type="eggNOG" id="COG0673">
    <property type="taxonomic scope" value="Bacteria"/>
</dbReference>
<dbReference type="Gene3D" id="3.30.360.10">
    <property type="entry name" value="Dihydrodipicolinate Reductase, domain 2"/>
    <property type="match status" value="1"/>
</dbReference>
<keyword evidence="4" id="KW-0520">NAD</keyword>
<dbReference type="InterPro" id="IPR050463">
    <property type="entry name" value="Gfo/Idh/MocA_oxidrdct_glycsds"/>
</dbReference>
<feature type="transmembrane region" description="Helical" evidence="6">
    <location>
        <begin position="53"/>
        <end position="71"/>
    </location>
</feature>
<feature type="domain" description="Gfo/Idh/MocA-like oxidoreductase N-terminal" evidence="7">
    <location>
        <begin position="109"/>
        <end position="230"/>
    </location>
</feature>
<keyword evidence="6" id="KW-0472">Membrane</keyword>
<evidence type="ECO:0000256" key="5">
    <source>
        <dbReference type="ARBA" id="ARBA00023295"/>
    </source>
</evidence>
<dbReference type="Pfam" id="PF01408">
    <property type="entry name" value="GFO_IDH_MocA"/>
    <property type="match status" value="1"/>
</dbReference>
<dbReference type="InterPro" id="IPR000683">
    <property type="entry name" value="Gfo/Idh/MocA-like_OxRdtase_N"/>
</dbReference>
<dbReference type="AlphaFoldDB" id="D1W1C3"/>
<accession>D1W1C3</accession>
<sequence length="561" mass="63663">MEEGEKDIKLLTEDIFLSQQMSIFPFIICIFVTPKKLSKLLLTHKKMKKLKTLSMMLTVAAFTLLPSKGMAQFNWKYKIEGGKIVTEVPQRAAGQQSALLLKTPKLKTVRVAFVGLGMRGPGAVERWTHIPGIQVMALCDYEKERAEDCQKYLRKASMPAADIYSGEKGYEEICKRKDIDLVYIATDWLHHFPVAKCAMENGKHVAIEVPSAMNMHEIWQLIDMSEKTRLHCVMLENCCYDFFELNSLNMAQKGLFGEVIYAQGAYRHELSPFWDHYWKKDQNDKLGWRLDYNQKYRGDVYATHGLGPVAQVMNIHRGDRMKTLVAMDTKSFNGKKHVEQMSGKPCEKFANGDQTTTLIRTEQGKVIEIHHNVMTPQPYNRMYQLTGTEGFANKYPVEGYALSSKNMKQGGMSPSNDDLSGHEYLSKEDMKALEKAYASPLVTKYGDEAKEVGGHGGMDFIMDCRLVYCLQNGLPMDIDVYDLAEWCCLAELGAISMDNGCLPVEVPDFTRGGWNTIKGYSHAFASPEEEAANDAQAKAFTAKLKEKGKRYWEKIDKKKKK</sequence>
<evidence type="ECO:0000256" key="4">
    <source>
        <dbReference type="ARBA" id="ARBA00023027"/>
    </source>
</evidence>
<evidence type="ECO:0000256" key="2">
    <source>
        <dbReference type="ARBA" id="ARBA00009329"/>
    </source>
</evidence>
<dbReference type="SUPFAM" id="SSF55347">
    <property type="entry name" value="Glyceraldehyde-3-phosphate dehydrogenase-like, C-terminal domain"/>
    <property type="match status" value="1"/>
</dbReference>
<proteinExistence type="inferred from homology"/>
<dbReference type="InterPro" id="IPR049303">
    <property type="entry name" value="Glyco_hydro_109_C"/>
</dbReference>
<dbReference type="SUPFAM" id="SSF51735">
    <property type="entry name" value="NAD(P)-binding Rossmann-fold domains"/>
    <property type="match status" value="1"/>
</dbReference>
<dbReference type="GO" id="GO:0016798">
    <property type="term" value="F:hydrolase activity, acting on glycosyl bonds"/>
    <property type="evidence" value="ECO:0007669"/>
    <property type="project" value="UniProtKB-KW"/>
</dbReference>
<dbReference type="Gene3D" id="3.40.50.720">
    <property type="entry name" value="NAD(P)-binding Rossmann-like Domain"/>
    <property type="match status" value="1"/>
</dbReference>
<gene>
    <name evidence="9" type="ORF">HMPREF9019_1543</name>
</gene>
<reference evidence="9 10" key="1">
    <citation type="submission" date="2009-12" db="EMBL/GenBank/DDBJ databases">
        <title>Genome Sequence of Prevotella timonensis CRIS 5C-B1.</title>
        <authorList>
            <person name="Durkin A.S."/>
            <person name="Madupu R."/>
            <person name="Torralba M."/>
            <person name="Methe B."/>
            <person name="Sutton G."/>
            <person name="Strausberg R.L."/>
            <person name="Nelson K.E."/>
        </authorList>
    </citation>
    <scope>NUCLEOTIDE SEQUENCE [LARGE SCALE GENOMIC DNA]</scope>
    <source>
        <strain evidence="9 10">CRIS 5C-B1</strain>
    </source>
</reference>
<dbReference type="Proteomes" id="UP000004001">
    <property type="component" value="Unassembled WGS sequence"/>
</dbReference>
<evidence type="ECO:0000259" key="7">
    <source>
        <dbReference type="Pfam" id="PF01408"/>
    </source>
</evidence>
<organism evidence="9 10">
    <name type="scientific">Hoylesella timonensis CRIS 5C-B1</name>
    <dbReference type="NCBI Taxonomy" id="679189"/>
    <lineage>
        <taxon>Bacteria</taxon>
        <taxon>Pseudomonadati</taxon>
        <taxon>Bacteroidota</taxon>
        <taxon>Bacteroidia</taxon>
        <taxon>Bacteroidales</taxon>
        <taxon>Prevotellaceae</taxon>
        <taxon>Hoylesella</taxon>
    </lineage>
</organism>
<keyword evidence="6" id="KW-1133">Transmembrane helix</keyword>
<name>D1W1C3_9BACT</name>
<protein>
    <submittedName>
        <fullName evidence="9">Oxidoreductase, NAD-binding domain protein</fullName>
    </submittedName>
</protein>
<keyword evidence="5" id="KW-0326">Glycosidase</keyword>
<dbReference type="EMBL" id="ADEF01000056">
    <property type="protein sequence ID" value="EFA96861.1"/>
    <property type="molecule type" value="Genomic_DNA"/>
</dbReference>
<evidence type="ECO:0000259" key="8">
    <source>
        <dbReference type="Pfam" id="PF21252"/>
    </source>
</evidence>
<keyword evidence="6" id="KW-0812">Transmembrane</keyword>
<evidence type="ECO:0000256" key="6">
    <source>
        <dbReference type="SAM" id="Phobius"/>
    </source>
</evidence>
<evidence type="ECO:0000256" key="1">
    <source>
        <dbReference type="ARBA" id="ARBA00001911"/>
    </source>
</evidence>
<evidence type="ECO:0000313" key="9">
    <source>
        <dbReference type="EMBL" id="EFA96861.1"/>
    </source>
</evidence>
<evidence type="ECO:0000256" key="3">
    <source>
        <dbReference type="ARBA" id="ARBA00022801"/>
    </source>
</evidence>
<keyword evidence="10" id="KW-1185">Reference proteome</keyword>
<feature type="domain" description="Glycosyl hydrolase 109 C-terminal" evidence="8">
    <location>
        <begin position="246"/>
        <end position="397"/>
    </location>
</feature>
<dbReference type="PANTHER" id="PTHR43818">
    <property type="entry name" value="BCDNA.GH03377"/>
    <property type="match status" value="1"/>
</dbReference>
<dbReference type="PANTHER" id="PTHR43818:SF1">
    <property type="entry name" value="GLYCOSYL HYDROLASE FAMILY 109 PROTEIN"/>
    <property type="match status" value="1"/>
</dbReference>
<comment type="similarity">
    <text evidence="2">Belongs to the Gfo/Idh/MocA family. Glycosyl hydrolase 109 subfamily.</text>
</comment>
<feature type="transmembrane region" description="Helical" evidence="6">
    <location>
        <begin position="15"/>
        <end position="33"/>
    </location>
</feature>
<keyword evidence="3" id="KW-0378">Hydrolase</keyword>
<comment type="cofactor">
    <cofactor evidence="1">
        <name>NAD(+)</name>
        <dbReference type="ChEBI" id="CHEBI:57540"/>
    </cofactor>
</comment>
<dbReference type="InterPro" id="IPR036291">
    <property type="entry name" value="NAD(P)-bd_dom_sf"/>
</dbReference>
<evidence type="ECO:0000313" key="10">
    <source>
        <dbReference type="Proteomes" id="UP000004001"/>
    </source>
</evidence>